<protein>
    <submittedName>
        <fullName evidence="3">Uncharacterized protein</fullName>
    </submittedName>
</protein>
<evidence type="ECO:0000313" key="4">
    <source>
        <dbReference type="Proteomes" id="UP001434883"/>
    </source>
</evidence>
<accession>A0ABV0RW59</accession>
<dbReference type="Proteomes" id="UP001434883">
    <property type="component" value="Unassembled WGS sequence"/>
</dbReference>
<feature type="compositionally biased region" description="Polar residues" evidence="1">
    <location>
        <begin position="10"/>
        <end position="19"/>
    </location>
</feature>
<evidence type="ECO:0000256" key="2">
    <source>
        <dbReference type="SAM" id="Phobius"/>
    </source>
</evidence>
<evidence type="ECO:0000256" key="1">
    <source>
        <dbReference type="SAM" id="MobiDB-lite"/>
    </source>
</evidence>
<name>A0ABV0RW59_9TELE</name>
<organism evidence="3 4">
    <name type="scientific">Xenoophorus captivus</name>
    <dbReference type="NCBI Taxonomy" id="1517983"/>
    <lineage>
        <taxon>Eukaryota</taxon>
        <taxon>Metazoa</taxon>
        <taxon>Chordata</taxon>
        <taxon>Craniata</taxon>
        <taxon>Vertebrata</taxon>
        <taxon>Euteleostomi</taxon>
        <taxon>Actinopterygii</taxon>
        <taxon>Neopterygii</taxon>
        <taxon>Teleostei</taxon>
        <taxon>Neoteleostei</taxon>
        <taxon>Acanthomorphata</taxon>
        <taxon>Ovalentaria</taxon>
        <taxon>Atherinomorphae</taxon>
        <taxon>Cyprinodontiformes</taxon>
        <taxon>Goodeidae</taxon>
        <taxon>Xenoophorus</taxon>
    </lineage>
</organism>
<reference evidence="3 4" key="1">
    <citation type="submission" date="2021-06" db="EMBL/GenBank/DDBJ databases">
        <authorList>
            <person name="Palmer J.M."/>
        </authorList>
    </citation>
    <scope>NUCLEOTIDE SEQUENCE [LARGE SCALE GENOMIC DNA]</scope>
    <source>
        <strain evidence="3 4">XC_2019</strain>
        <tissue evidence="3">Muscle</tissue>
    </source>
</reference>
<gene>
    <name evidence="3" type="ORF">XENOCAPTIV_018649</name>
</gene>
<evidence type="ECO:0000313" key="3">
    <source>
        <dbReference type="EMBL" id="MEQ2211857.1"/>
    </source>
</evidence>
<feature type="transmembrane region" description="Helical" evidence="2">
    <location>
        <begin position="83"/>
        <end position="107"/>
    </location>
</feature>
<feature type="region of interest" description="Disordered" evidence="1">
    <location>
        <begin position="1"/>
        <end position="20"/>
    </location>
</feature>
<comment type="caution">
    <text evidence="3">The sequence shown here is derived from an EMBL/GenBank/DDBJ whole genome shotgun (WGS) entry which is preliminary data.</text>
</comment>
<dbReference type="EMBL" id="JAHRIN010059207">
    <property type="protein sequence ID" value="MEQ2211857.1"/>
    <property type="molecule type" value="Genomic_DNA"/>
</dbReference>
<sequence length="118" mass="13583">MSMRVRRTPAVQQPQTSSRDSVHIPNIDGIILPELKEISTEVVNMQLLIIDSTSDRLLFQQEQLSELTSREEEMSLMQRFGNLIVHVLAWVTCLASIVLSVVGVYFLSKVRRKLKKMW</sequence>
<keyword evidence="4" id="KW-1185">Reference proteome</keyword>
<proteinExistence type="predicted"/>
<keyword evidence="2" id="KW-0472">Membrane</keyword>
<keyword evidence="2" id="KW-0812">Transmembrane</keyword>
<keyword evidence="2" id="KW-1133">Transmembrane helix</keyword>